<comment type="similarity">
    <text evidence="1">Belongs to the type-B carboxylesterase/lipase family.</text>
</comment>
<sequence length="85" mass="9384">QTSFPTSRVWVPETKFSEDCLYLNIWSRENNHSSVDDPNGSTVMLESSALFGPKTGRPVMVWIHGGSLTRGSTALEMYNGAYLAS</sequence>
<dbReference type="PANTHER" id="PTHR43918">
    <property type="entry name" value="ACETYLCHOLINESTERASE"/>
    <property type="match status" value="1"/>
</dbReference>
<keyword evidence="6" id="KW-1185">Reference proteome</keyword>
<reference evidence="5 6" key="1">
    <citation type="submission" date="2015-03" db="EMBL/GenBank/DDBJ databases">
        <title>Draft genome of the nematode, Opisthorchis viverrini.</title>
        <authorList>
            <person name="Mitreva M."/>
        </authorList>
    </citation>
    <scope>NUCLEOTIDE SEQUENCE [LARGE SCALE GENOMIC DNA]</scope>
    <source>
        <strain evidence="5">Khon Kaen</strain>
    </source>
</reference>
<evidence type="ECO:0000256" key="1">
    <source>
        <dbReference type="ARBA" id="ARBA00005964"/>
    </source>
</evidence>
<dbReference type="SUPFAM" id="SSF53474">
    <property type="entry name" value="alpha/beta-Hydrolases"/>
    <property type="match status" value="1"/>
</dbReference>
<proteinExistence type="inferred from homology"/>
<feature type="non-terminal residue" evidence="5">
    <location>
        <position position="85"/>
    </location>
</feature>
<dbReference type="Proteomes" id="UP000243686">
    <property type="component" value="Unassembled WGS sequence"/>
</dbReference>
<evidence type="ECO:0000313" key="5">
    <source>
        <dbReference type="EMBL" id="OON16720.1"/>
    </source>
</evidence>
<name>A0A1S8WQC0_OPIVI</name>
<dbReference type="AlphaFoldDB" id="A0A1S8WQC0"/>
<feature type="non-terminal residue" evidence="5">
    <location>
        <position position="1"/>
    </location>
</feature>
<dbReference type="InterPro" id="IPR029058">
    <property type="entry name" value="AB_hydrolase_fold"/>
</dbReference>
<organism evidence="5 6">
    <name type="scientific">Opisthorchis viverrini</name>
    <name type="common">Southeast Asian liver fluke</name>
    <dbReference type="NCBI Taxonomy" id="6198"/>
    <lineage>
        <taxon>Eukaryota</taxon>
        <taxon>Metazoa</taxon>
        <taxon>Spiralia</taxon>
        <taxon>Lophotrochozoa</taxon>
        <taxon>Platyhelminthes</taxon>
        <taxon>Trematoda</taxon>
        <taxon>Digenea</taxon>
        <taxon>Opisthorchiida</taxon>
        <taxon>Opisthorchiata</taxon>
        <taxon>Opisthorchiidae</taxon>
        <taxon>Opisthorchis</taxon>
    </lineage>
</organism>
<dbReference type="EMBL" id="KV896665">
    <property type="protein sequence ID" value="OON16720.1"/>
    <property type="molecule type" value="Genomic_DNA"/>
</dbReference>
<gene>
    <name evidence="5" type="ORF">X801_07456</name>
</gene>
<dbReference type="InterPro" id="IPR002018">
    <property type="entry name" value="CarbesteraseB"/>
</dbReference>
<dbReference type="Pfam" id="PF00135">
    <property type="entry name" value="COesterase"/>
    <property type="match status" value="1"/>
</dbReference>
<dbReference type="InterPro" id="IPR019819">
    <property type="entry name" value="Carboxylesterase_B_CS"/>
</dbReference>
<dbReference type="GO" id="GO:0052689">
    <property type="term" value="F:carboxylic ester hydrolase activity"/>
    <property type="evidence" value="ECO:0007669"/>
    <property type="project" value="UniProtKB-KW"/>
</dbReference>
<evidence type="ECO:0000313" key="6">
    <source>
        <dbReference type="Proteomes" id="UP000243686"/>
    </source>
</evidence>
<protein>
    <recommendedName>
        <fullName evidence="4">Carboxylesterase type B domain-containing protein</fullName>
    </recommendedName>
</protein>
<feature type="domain" description="Carboxylesterase type B" evidence="4">
    <location>
        <begin position="14"/>
        <end position="84"/>
    </location>
</feature>
<dbReference type="PROSITE" id="PS00941">
    <property type="entry name" value="CARBOXYLESTERASE_B_2"/>
    <property type="match status" value="1"/>
</dbReference>
<keyword evidence="2" id="KW-0719">Serine esterase</keyword>
<evidence type="ECO:0000259" key="4">
    <source>
        <dbReference type="Pfam" id="PF00135"/>
    </source>
</evidence>
<evidence type="ECO:0000256" key="2">
    <source>
        <dbReference type="ARBA" id="ARBA00022487"/>
    </source>
</evidence>
<keyword evidence="3" id="KW-0378">Hydrolase</keyword>
<dbReference type="PANTHER" id="PTHR43918:SF4">
    <property type="entry name" value="CARBOXYLIC ESTER HYDROLASE"/>
    <property type="match status" value="1"/>
</dbReference>
<accession>A0A1S8WQC0</accession>
<dbReference type="InterPro" id="IPR050654">
    <property type="entry name" value="AChE-related_enzymes"/>
</dbReference>
<dbReference type="Gene3D" id="3.40.50.1820">
    <property type="entry name" value="alpha/beta hydrolase"/>
    <property type="match status" value="1"/>
</dbReference>
<evidence type="ECO:0000256" key="3">
    <source>
        <dbReference type="ARBA" id="ARBA00022801"/>
    </source>
</evidence>